<keyword evidence="2" id="KW-1003">Cell membrane</keyword>
<accession>A0ABS4JX91</accession>
<feature type="transmembrane region" description="Helical" evidence="7">
    <location>
        <begin position="12"/>
        <end position="35"/>
    </location>
</feature>
<dbReference type="Proteomes" id="UP001519289">
    <property type="component" value="Unassembled WGS sequence"/>
</dbReference>
<evidence type="ECO:0000256" key="2">
    <source>
        <dbReference type="ARBA" id="ARBA00022475"/>
    </source>
</evidence>
<protein>
    <submittedName>
        <fullName evidence="9">Methyl-accepting chemotaxis protein</fullName>
    </submittedName>
</protein>
<proteinExistence type="predicted"/>
<keyword evidence="6" id="KW-0175">Coiled coil</keyword>
<feature type="coiled-coil region" evidence="6">
    <location>
        <begin position="612"/>
        <end position="639"/>
    </location>
</feature>
<keyword evidence="3 7" id="KW-0812">Transmembrane</keyword>
<dbReference type="EMBL" id="JAGGLG010000052">
    <property type="protein sequence ID" value="MBP2020154.1"/>
    <property type="molecule type" value="Genomic_DNA"/>
</dbReference>
<evidence type="ECO:0000256" key="3">
    <source>
        <dbReference type="ARBA" id="ARBA00022692"/>
    </source>
</evidence>
<comment type="subcellular location">
    <subcellularLocation>
        <location evidence="1">Cell membrane</location>
        <topology evidence="1">Multi-pass membrane protein</topology>
    </subcellularLocation>
</comment>
<reference evidence="9 10" key="1">
    <citation type="submission" date="2021-03" db="EMBL/GenBank/DDBJ databases">
        <title>Genomic Encyclopedia of Type Strains, Phase IV (KMG-IV): sequencing the most valuable type-strain genomes for metagenomic binning, comparative biology and taxonomic classification.</title>
        <authorList>
            <person name="Goeker M."/>
        </authorList>
    </citation>
    <scope>NUCLEOTIDE SEQUENCE [LARGE SCALE GENOMIC DNA]</scope>
    <source>
        <strain evidence="9 10">DSM 27138</strain>
    </source>
</reference>
<dbReference type="InterPro" id="IPR033463">
    <property type="entry name" value="sCache_3"/>
</dbReference>
<dbReference type="Pfam" id="PF17202">
    <property type="entry name" value="sCache_3_3"/>
    <property type="match status" value="1"/>
</dbReference>
<evidence type="ECO:0000256" key="7">
    <source>
        <dbReference type="SAM" id="Phobius"/>
    </source>
</evidence>
<name>A0ABS4JX91_9FIRM</name>
<keyword evidence="10" id="KW-1185">Reference proteome</keyword>
<comment type="caution">
    <text evidence="9">The sequence shown here is derived from an EMBL/GenBank/DDBJ whole genome shotgun (WGS) entry which is preliminary data.</text>
</comment>
<dbReference type="SUPFAM" id="SSF103190">
    <property type="entry name" value="Sensory domain-like"/>
    <property type="match status" value="2"/>
</dbReference>
<gene>
    <name evidence="9" type="ORF">J2Z79_003608</name>
</gene>
<evidence type="ECO:0000313" key="10">
    <source>
        <dbReference type="Proteomes" id="UP001519289"/>
    </source>
</evidence>
<evidence type="ECO:0000256" key="1">
    <source>
        <dbReference type="ARBA" id="ARBA00004651"/>
    </source>
</evidence>
<evidence type="ECO:0000313" key="9">
    <source>
        <dbReference type="EMBL" id="MBP2020154.1"/>
    </source>
</evidence>
<organism evidence="9 10">
    <name type="scientific">Symbiobacterium terraclitae</name>
    <dbReference type="NCBI Taxonomy" id="557451"/>
    <lineage>
        <taxon>Bacteria</taxon>
        <taxon>Bacillati</taxon>
        <taxon>Bacillota</taxon>
        <taxon>Clostridia</taxon>
        <taxon>Eubacteriales</taxon>
        <taxon>Symbiobacteriaceae</taxon>
        <taxon>Symbiobacterium</taxon>
    </lineage>
</organism>
<evidence type="ECO:0000256" key="5">
    <source>
        <dbReference type="ARBA" id="ARBA00023136"/>
    </source>
</evidence>
<dbReference type="InterPro" id="IPR029151">
    <property type="entry name" value="Sensor-like_sf"/>
</dbReference>
<evidence type="ECO:0000259" key="8">
    <source>
        <dbReference type="Pfam" id="PF17202"/>
    </source>
</evidence>
<evidence type="ECO:0000256" key="6">
    <source>
        <dbReference type="SAM" id="Coils"/>
    </source>
</evidence>
<feature type="domain" description="Single cache" evidence="8">
    <location>
        <begin position="217"/>
        <end position="324"/>
    </location>
</feature>
<keyword evidence="5 7" id="KW-0472">Membrane</keyword>
<sequence length="642" mass="67458">MQLRWTRAFRSRILALVAASSLVPALLLLGGSLYLNSRVQQQMRREVDEALNLAINLEQTLIDGSLNRMRDRAVALAAHPEVVSALASGGDPAPVLDAFQRALPEADLITVVGPDSRVVARAGSPQRGEAVRYGGLVERVLSSKAAADSAVVITPEELEGEPAALRDKVRMPIIETAGSQDPRTGQVLMHALALTGAAPVLSPDGAVIGVVLVSDILNNDHTIVDEVRHRSPQALPVDASIALDGVRVTTTVPAPGGSQRAVGTLYSDVVMERLRAGQEYRGRALVGGWLWQRTIYLPLRDPSGEVIAAPFVGISEAAFAELARSTSLSTAVAVVLALAALVGPLLVARRVTDRMAQSLAHLADLSGALRAAGGELAQEQAQIAAAFSGAVASAEDALRAAEQLGESAGQAGARMRDLEVALTRINAGSEEQTRTLRHAGRIVALVTQAVQESRGSFDAVLESLRAAIAAAQQGRHGALRAASSLELLRLDAEPADAGEGPGRLERLISDLEQAQHAVADCDAALADIARRTGEITERIWALVAVTNESGARAGAVSQQMADLTQVAEETAARLRSTTEATRHAIAVFEALAESIGSGVALVRRTGAQVAAVADAQQRLRALAERIQKLTDELDENTSHFPL</sequence>
<dbReference type="RefSeq" id="WP_209468251.1">
    <property type="nucleotide sequence ID" value="NZ_JAGGLG010000052.1"/>
</dbReference>
<keyword evidence="4 7" id="KW-1133">Transmembrane helix</keyword>
<evidence type="ECO:0000256" key="4">
    <source>
        <dbReference type="ARBA" id="ARBA00022989"/>
    </source>
</evidence>